<accession>A0A6P8A0G6</accession>
<dbReference type="GO" id="GO:0005929">
    <property type="term" value="C:cilium"/>
    <property type="evidence" value="ECO:0007669"/>
    <property type="project" value="UniProtKB-ARBA"/>
</dbReference>
<dbReference type="Gene3D" id="3.40.50.300">
    <property type="entry name" value="P-loop containing nucleotide triphosphate hydrolases"/>
    <property type="match status" value="1"/>
</dbReference>
<name>A0A6P8A0G6_9AMPH</name>
<dbReference type="CTD" id="64792"/>
<dbReference type="Pfam" id="PF08477">
    <property type="entry name" value="Roc"/>
    <property type="match status" value="1"/>
</dbReference>
<protein>
    <recommendedName>
        <fullName evidence="4">Intraflagellar transport protein 22 homolog</fullName>
    </recommendedName>
    <alternativeName>
        <fullName evidence="5">Rab-like protein 5</fullName>
    </alternativeName>
</protein>
<dbReference type="InParanoid" id="A0A6P8A0G6"/>
<dbReference type="FunFam" id="3.40.50.300:FF:001100">
    <property type="entry name" value="intraflagellar transport protein 22 homolog"/>
    <property type="match status" value="1"/>
</dbReference>
<dbReference type="AlphaFoldDB" id="A0A6P8A0G6"/>
<evidence type="ECO:0000256" key="3">
    <source>
        <dbReference type="ARBA" id="ARBA00023134"/>
    </source>
</evidence>
<comment type="similarity">
    <text evidence="1">Belongs to the small GTPase superfamily. Rab family.</text>
</comment>
<gene>
    <name evidence="7" type="primary">IFT22</name>
</gene>
<evidence type="ECO:0000256" key="2">
    <source>
        <dbReference type="ARBA" id="ARBA00022741"/>
    </source>
</evidence>
<evidence type="ECO:0000313" key="6">
    <source>
        <dbReference type="Proteomes" id="UP000515156"/>
    </source>
</evidence>
<dbReference type="RefSeq" id="XP_030078360.1">
    <property type="nucleotide sequence ID" value="XM_030222500.1"/>
</dbReference>
<dbReference type="GO" id="GO:0030992">
    <property type="term" value="C:intraciliary transport particle B"/>
    <property type="evidence" value="ECO:0007669"/>
    <property type="project" value="UniProtKB-ARBA"/>
</dbReference>
<dbReference type="PANTHER" id="PTHR24073">
    <property type="entry name" value="DRAB5-RELATED"/>
    <property type="match status" value="1"/>
</dbReference>
<keyword evidence="2" id="KW-0547">Nucleotide-binding</keyword>
<dbReference type="GeneID" id="115482591"/>
<sequence length="206" mass="23005">MFKAKVLLVGPSESGKTVLANFLSDATETVGGEYNPTQGVRILEFESSNVPNVNGSNRSSGCEVELWDCGGDQKFEACWPAMMKDSHGVVIIFNPELPSHLKETEMWYASFVQQQHLQDNQCLLIAHHKPGSGADKNRPLLAASLTKLKLLHSSLEEDPEDVRTEFLKFLGGVITSLSESREREEMSIITRYQEQDLQRMSESIAF</sequence>
<evidence type="ECO:0000256" key="4">
    <source>
        <dbReference type="ARBA" id="ARBA00040799"/>
    </source>
</evidence>
<evidence type="ECO:0000256" key="5">
    <source>
        <dbReference type="ARBA" id="ARBA00041562"/>
    </source>
</evidence>
<proteinExistence type="inferred from homology"/>
<dbReference type="InterPro" id="IPR027417">
    <property type="entry name" value="P-loop_NTPase"/>
</dbReference>
<dbReference type="OrthoDB" id="275177at2759"/>
<dbReference type="FunCoup" id="A0A6P8A0G6">
    <property type="interactions" value="429"/>
</dbReference>
<dbReference type="Proteomes" id="UP000515156">
    <property type="component" value="Chromosome 13"/>
</dbReference>
<dbReference type="KEGG" id="muo:115482591"/>
<keyword evidence="3" id="KW-0342">GTP-binding</keyword>
<evidence type="ECO:0000256" key="1">
    <source>
        <dbReference type="ARBA" id="ARBA00006270"/>
    </source>
</evidence>
<reference evidence="7" key="1">
    <citation type="submission" date="2025-08" db="UniProtKB">
        <authorList>
            <consortium name="RefSeq"/>
        </authorList>
    </citation>
    <scope>IDENTIFICATION</scope>
</reference>
<evidence type="ECO:0000313" key="7">
    <source>
        <dbReference type="RefSeq" id="XP_030078360.1"/>
    </source>
</evidence>
<dbReference type="GO" id="GO:0005525">
    <property type="term" value="F:GTP binding"/>
    <property type="evidence" value="ECO:0007669"/>
    <property type="project" value="UniProtKB-KW"/>
</dbReference>
<organism evidence="6 7">
    <name type="scientific">Microcaecilia unicolor</name>
    <dbReference type="NCBI Taxonomy" id="1415580"/>
    <lineage>
        <taxon>Eukaryota</taxon>
        <taxon>Metazoa</taxon>
        <taxon>Chordata</taxon>
        <taxon>Craniata</taxon>
        <taxon>Vertebrata</taxon>
        <taxon>Euteleostomi</taxon>
        <taxon>Amphibia</taxon>
        <taxon>Gymnophiona</taxon>
        <taxon>Siphonopidae</taxon>
        <taxon>Microcaecilia</taxon>
    </lineage>
</organism>
<dbReference type="SUPFAM" id="SSF52540">
    <property type="entry name" value="P-loop containing nucleoside triphosphate hydrolases"/>
    <property type="match status" value="1"/>
</dbReference>
<keyword evidence="6" id="KW-1185">Reference proteome</keyword>